<proteinExistence type="predicted"/>
<protein>
    <submittedName>
        <fullName evidence="2">Uncharacterized protein</fullName>
    </submittedName>
</protein>
<comment type="caution">
    <text evidence="2">The sequence shown here is derived from an EMBL/GenBank/DDBJ whole genome shotgun (WGS) entry which is preliminary data.</text>
</comment>
<gene>
    <name evidence="2" type="ORF">S01H4_28782</name>
</gene>
<name>X1CVT6_9ZZZZ</name>
<feature type="transmembrane region" description="Helical" evidence="1">
    <location>
        <begin position="138"/>
        <end position="154"/>
    </location>
</feature>
<keyword evidence="1" id="KW-0812">Transmembrane</keyword>
<keyword evidence="1" id="KW-0472">Membrane</keyword>
<dbReference type="AlphaFoldDB" id="X1CVT6"/>
<feature type="transmembrane region" description="Helical" evidence="1">
    <location>
        <begin position="112"/>
        <end position="132"/>
    </location>
</feature>
<feature type="non-terminal residue" evidence="2">
    <location>
        <position position="155"/>
    </location>
</feature>
<dbReference type="EMBL" id="BART01014417">
    <property type="protein sequence ID" value="GAG88306.1"/>
    <property type="molecule type" value="Genomic_DNA"/>
</dbReference>
<accession>X1CVT6</accession>
<organism evidence="2">
    <name type="scientific">marine sediment metagenome</name>
    <dbReference type="NCBI Taxonomy" id="412755"/>
    <lineage>
        <taxon>unclassified sequences</taxon>
        <taxon>metagenomes</taxon>
        <taxon>ecological metagenomes</taxon>
    </lineage>
</organism>
<evidence type="ECO:0000313" key="2">
    <source>
        <dbReference type="EMBL" id="GAG88306.1"/>
    </source>
</evidence>
<feature type="non-terminal residue" evidence="2">
    <location>
        <position position="1"/>
    </location>
</feature>
<keyword evidence="1" id="KW-1133">Transmembrane helix</keyword>
<evidence type="ECO:0000256" key="1">
    <source>
        <dbReference type="SAM" id="Phobius"/>
    </source>
</evidence>
<sequence>IPLKKKVGNRVMRIGTYKAKDFKIGRAGDKLWYIPKLKKYIIPATMQSAPNEYTHFERTDGEWINIEDEDIDEKMQKQGVKYIHQDMRSNRIAIADILDARFRDKKSWWEQYGALVTYVIFYLVVAVAMVVILKSLALYVPILITLFPTFFFNGI</sequence>
<reference evidence="2" key="1">
    <citation type="journal article" date="2014" name="Front. Microbiol.">
        <title>High frequency of phylogenetically diverse reductive dehalogenase-homologous genes in deep subseafloor sedimentary metagenomes.</title>
        <authorList>
            <person name="Kawai M."/>
            <person name="Futagami T."/>
            <person name="Toyoda A."/>
            <person name="Takaki Y."/>
            <person name="Nishi S."/>
            <person name="Hori S."/>
            <person name="Arai W."/>
            <person name="Tsubouchi T."/>
            <person name="Morono Y."/>
            <person name="Uchiyama I."/>
            <person name="Ito T."/>
            <person name="Fujiyama A."/>
            <person name="Inagaki F."/>
            <person name="Takami H."/>
        </authorList>
    </citation>
    <scope>NUCLEOTIDE SEQUENCE</scope>
    <source>
        <strain evidence="2">Expedition CK06-06</strain>
    </source>
</reference>